<protein>
    <submittedName>
        <fullName evidence="2">Uncharacterized protein</fullName>
    </submittedName>
</protein>
<keyword evidence="1" id="KW-0732">Signal</keyword>
<reference evidence="3" key="1">
    <citation type="submission" date="2016-10" db="EMBL/GenBank/DDBJ databases">
        <authorList>
            <person name="Varghese N."/>
            <person name="Submissions S."/>
        </authorList>
    </citation>
    <scope>NUCLEOTIDE SEQUENCE [LARGE SCALE GENOMIC DNA]</scope>
    <source>
        <strain evidence="3">JCM 14963</strain>
    </source>
</reference>
<feature type="chain" id="PRO_5009253024" evidence="1">
    <location>
        <begin position="23"/>
        <end position="110"/>
    </location>
</feature>
<organism evidence="2 3">
    <name type="scientific">Halopseudomonas sabulinigri</name>
    <dbReference type="NCBI Taxonomy" id="472181"/>
    <lineage>
        <taxon>Bacteria</taxon>
        <taxon>Pseudomonadati</taxon>
        <taxon>Pseudomonadota</taxon>
        <taxon>Gammaproteobacteria</taxon>
        <taxon>Pseudomonadales</taxon>
        <taxon>Pseudomonadaceae</taxon>
        <taxon>Halopseudomonas</taxon>
    </lineage>
</organism>
<gene>
    <name evidence="2" type="ORF">SAMN05216271_0021</name>
</gene>
<proteinExistence type="predicted"/>
<dbReference type="OrthoDB" id="7027446at2"/>
<evidence type="ECO:0000313" key="2">
    <source>
        <dbReference type="EMBL" id="SDR68546.1"/>
    </source>
</evidence>
<name>A0A1H1L1Z5_9GAMM</name>
<accession>A0A1H1L1Z5</accession>
<evidence type="ECO:0000313" key="3">
    <source>
        <dbReference type="Proteomes" id="UP000243413"/>
    </source>
</evidence>
<feature type="signal peptide" evidence="1">
    <location>
        <begin position="1"/>
        <end position="22"/>
    </location>
</feature>
<evidence type="ECO:0000256" key="1">
    <source>
        <dbReference type="SAM" id="SignalP"/>
    </source>
</evidence>
<dbReference type="EMBL" id="LT629763">
    <property type="protein sequence ID" value="SDR68546.1"/>
    <property type="molecule type" value="Genomic_DNA"/>
</dbReference>
<dbReference type="RefSeq" id="WP_092282934.1">
    <property type="nucleotide sequence ID" value="NZ_LT629763.1"/>
</dbReference>
<sequence length="110" mass="11950">MKRYSALLCAGLLCLTAIPATAQTTAEVEACTPEAAIAKAEVVAQLIYDMTKNNPGKADELRERMNQLQEENPADSSFDACQAYQRLIDALDGEATKQTQADAEQAQKEQ</sequence>
<dbReference type="AlphaFoldDB" id="A0A1H1L1Z5"/>
<dbReference type="Proteomes" id="UP000243413">
    <property type="component" value="Chromosome I"/>
</dbReference>
<dbReference type="STRING" id="472181.SAMN05216271_0021"/>